<organism evidence="1">
    <name type="scientific">bioreactor metagenome</name>
    <dbReference type="NCBI Taxonomy" id="1076179"/>
    <lineage>
        <taxon>unclassified sequences</taxon>
        <taxon>metagenomes</taxon>
        <taxon>ecological metagenomes</taxon>
    </lineage>
</organism>
<proteinExistence type="predicted"/>
<name>A0A645EZK3_9ZZZZ</name>
<protein>
    <recommendedName>
        <fullName evidence="2">Calcineurin-like phosphoesterase domain-containing protein</fullName>
    </recommendedName>
</protein>
<evidence type="ECO:0008006" key="2">
    <source>
        <dbReference type="Google" id="ProtNLM"/>
    </source>
</evidence>
<dbReference type="PANTHER" id="PTHR30337:SF7">
    <property type="entry name" value="PHOSPHOESTERASE"/>
    <property type="match status" value="1"/>
</dbReference>
<dbReference type="EMBL" id="VSSQ01053331">
    <property type="protein sequence ID" value="MPN07367.1"/>
    <property type="molecule type" value="Genomic_DNA"/>
</dbReference>
<dbReference type="InterPro" id="IPR029052">
    <property type="entry name" value="Metallo-depent_PP-like"/>
</dbReference>
<evidence type="ECO:0000313" key="1">
    <source>
        <dbReference type="EMBL" id="MPN07367.1"/>
    </source>
</evidence>
<dbReference type="PANTHER" id="PTHR30337">
    <property type="entry name" value="COMPONENT OF ATP-DEPENDENT DSDNA EXONUCLEASE"/>
    <property type="match status" value="1"/>
</dbReference>
<accession>A0A645EZK3</accession>
<sequence length="282" mass="31804">MDSSIFSVGVLHCNVGKMNDDRYAPCSLEDLRLAGLDYWALGHVHTKSVLSHEQPCVVYPGNTQGVSIREVGPRGCCLVEVDENGKATPAFISTEAIRWEKAECDISGMQQLNELMTDLREIKENVRRIAEGRGTILRIGLFGRGPLDKALRGTSKVFSLNLEEDFIEHLRQNEEKRTDFVWLESLVVNTRPEIDLDIRRKTPDFVGDFLRRSAEVQQSIAGLSPSDKRDELKKVISSYLVSRPEFNKISFMLEDMTADELYNLLEDAETVGLNLLVDGEEL</sequence>
<reference evidence="1" key="1">
    <citation type="submission" date="2019-08" db="EMBL/GenBank/DDBJ databases">
        <authorList>
            <person name="Kucharzyk K."/>
            <person name="Murdoch R.W."/>
            <person name="Higgins S."/>
            <person name="Loffler F."/>
        </authorList>
    </citation>
    <scope>NUCLEOTIDE SEQUENCE</scope>
</reference>
<dbReference type="SUPFAM" id="SSF56300">
    <property type="entry name" value="Metallo-dependent phosphatases"/>
    <property type="match status" value="1"/>
</dbReference>
<dbReference type="AlphaFoldDB" id="A0A645EZK3"/>
<dbReference type="InterPro" id="IPR050535">
    <property type="entry name" value="DNA_Repair-Maintenance_Comp"/>
</dbReference>
<comment type="caution">
    <text evidence="1">The sequence shown here is derived from an EMBL/GenBank/DDBJ whole genome shotgun (WGS) entry which is preliminary data.</text>
</comment>
<gene>
    <name evidence="1" type="ORF">SDC9_154633</name>
</gene>
<dbReference type="Gene3D" id="3.60.21.10">
    <property type="match status" value="1"/>
</dbReference>